<reference evidence="2" key="1">
    <citation type="submission" date="2023-03" db="EMBL/GenBank/DDBJ databases">
        <title>Actinoallomurus iriomotensis NBRC 103681.</title>
        <authorList>
            <person name="Ichikawa N."/>
            <person name="Sato H."/>
            <person name="Tonouchi N."/>
        </authorList>
    </citation>
    <scope>NUCLEOTIDE SEQUENCE</scope>
    <source>
        <strain evidence="2">NBRC 103681</strain>
    </source>
</reference>
<dbReference type="AlphaFoldDB" id="A0A9W6RJX2"/>
<protein>
    <submittedName>
        <fullName evidence="2">Uncharacterized protein</fullName>
    </submittedName>
</protein>
<gene>
    <name evidence="2" type="ORF">Airi01_053400</name>
</gene>
<evidence type="ECO:0000256" key="1">
    <source>
        <dbReference type="SAM" id="MobiDB-lite"/>
    </source>
</evidence>
<dbReference type="Proteomes" id="UP001165135">
    <property type="component" value="Unassembled WGS sequence"/>
</dbReference>
<dbReference type="EMBL" id="BSTJ01000006">
    <property type="protein sequence ID" value="GLY77073.1"/>
    <property type="molecule type" value="Genomic_DNA"/>
</dbReference>
<evidence type="ECO:0000313" key="2">
    <source>
        <dbReference type="EMBL" id="GLY77073.1"/>
    </source>
</evidence>
<evidence type="ECO:0000313" key="3">
    <source>
        <dbReference type="Proteomes" id="UP001165135"/>
    </source>
</evidence>
<name>A0A9W6RJX2_9ACTN</name>
<comment type="caution">
    <text evidence="2">The sequence shown here is derived from an EMBL/GenBank/DDBJ whole genome shotgun (WGS) entry which is preliminary data.</text>
</comment>
<proteinExistence type="predicted"/>
<organism evidence="2 3">
    <name type="scientific">Actinoallomurus iriomotensis</name>
    <dbReference type="NCBI Taxonomy" id="478107"/>
    <lineage>
        <taxon>Bacteria</taxon>
        <taxon>Bacillati</taxon>
        <taxon>Actinomycetota</taxon>
        <taxon>Actinomycetes</taxon>
        <taxon>Streptosporangiales</taxon>
        <taxon>Thermomonosporaceae</taxon>
        <taxon>Actinoallomurus</taxon>
    </lineage>
</organism>
<accession>A0A9W6RJX2</accession>
<feature type="region of interest" description="Disordered" evidence="1">
    <location>
        <begin position="18"/>
        <end position="46"/>
    </location>
</feature>
<sequence length="110" mass="11409">MFGFGLALFVVLGASACGGDGGEKAAENTPPTTTAPRTSAATGPSADEKVVYHDALAGNDVTMKTFPTIIGAMPAKLTCEDILRGGKVLGNTYPNGEDFFLRSCKQVPRK</sequence>
<feature type="compositionally biased region" description="Low complexity" evidence="1">
    <location>
        <begin position="27"/>
        <end position="45"/>
    </location>
</feature>